<evidence type="ECO:0000256" key="2">
    <source>
        <dbReference type="ARBA" id="ARBA00022729"/>
    </source>
</evidence>
<keyword evidence="4" id="KW-0378">Hydrolase</keyword>
<keyword evidence="2" id="KW-0732">Signal</keyword>
<reference evidence="4 5" key="1">
    <citation type="submission" date="2024-03" db="EMBL/GenBank/DDBJ databases">
        <title>Mouse gut bacterial collection (mGBC) of GemPharmatech.</title>
        <authorList>
            <person name="He Y."/>
            <person name="Dong L."/>
            <person name="Wu D."/>
            <person name="Gao X."/>
            <person name="Lin Z."/>
        </authorList>
    </citation>
    <scope>NUCLEOTIDE SEQUENCE [LARGE SCALE GENOMIC DNA]</scope>
    <source>
        <strain evidence="4 5">15-30</strain>
    </source>
</reference>
<dbReference type="CDD" id="cd10918">
    <property type="entry name" value="CE4_NodB_like_5s_6s"/>
    <property type="match status" value="1"/>
</dbReference>
<proteinExistence type="predicted"/>
<organism evidence="4 5">
    <name type="scientific">Ligilactobacillus faecis</name>
    <dbReference type="NCBI Taxonomy" id="762833"/>
    <lineage>
        <taxon>Bacteria</taxon>
        <taxon>Bacillati</taxon>
        <taxon>Bacillota</taxon>
        <taxon>Bacilli</taxon>
        <taxon>Lactobacillales</taxon>
        <taxon>Lactobacillaceae</taxon>
        <taxon>Ligilactobacillus</taxon>
    </lineage>
</organism>
<dbReference type="PANTHER" id="PTHR34216:SF3">
    <property type="entry name" value="POLY-BETA-1,6-N-ACETYL-D-GLUCOSAMINE N-DEACETYLASE"/>
    <property type="match status" value="1"/>
</dbReference>
<evidence type="ECO:0000259" key="3">
    <source>
        <dbReference type="PROSITE" id="PS51677"/>
    </source>
</evidence>
<dbReference type="InterPro" id="IPR051398">
    <property type="entry name" value="Polysacch_Deacetylase"/>
</dbReference>
<accession>A0ABV4DNB5</accession>
<dbReference type="Pfam" id="PF01522">
    <property type="entry name" value="Polysacc_deac_1"/>
    <property type="match status" value="1"/>
</dbReference>
<comment type="caution">
    <text evidence="4">The sequence shown here is derived from an EMBL/GenBank/DDBJ whole genome shotgun (WGS) entry which is preliminary data.</text>
</comment>
<gene>
    <name evidence="4" type="ORF">AALT52_03595</name>
</gene>
<name>A0ABV4DNB5_9LACO</name>
<evidence type="ECO:0000313" key="5">
    <source>
        <dbReference type="Proteomes" id="UP001565236"/>
    </source>
</evidence>
<dbReference type="GO" id="GO:0016787">
    <property type="term" value="F:hydrolase activity"/>
    <property type="evidence" value="ECO:0007669"/>
    <property type="project" value="UniProtKB-KW"/>
</dbReference>
<dbReference type="InterPro" id="IPR011330">
    <property type="entry name" value="Glyco_hydro/deAcase_b/a-brl"/>
</dbReference>
<evidence type="ECO:0000256" key="1">
    <source>
        <dbReference type="ARBA" id="ARBA00004613"/>
    </source>
</evidence>
<protein>
    <submittedName>
        <fullName evidence="4">Polysaccharide deacetylase family protein</fullName>
        <ecNumber evidence="4">3.-.-.-</ecNumber>
    </submittedName>
</protein>
<dbReference type="EC" id="3.-.-.-" evidence="4"/>
<sequence length="259" mass="29776">MLKRYSLVFLVILAIMILLPQTTLAAKKTAPKWQKATEPLSFPILMYHSIENKPGNRLCVPPEQLEQQLKYLHDNGYYTLTPAEAYKALTENKRPRGHKKMVLVSFDDGYEDNYTNAWPLLKKYQIRATIALITSKVGTPGMLTLEQIKHLQKSKWITFVSHTQNHQELNRLNEAEQQSELQASKDWFKQTLQHKTDFLVYPVGRYNEISTTLAQKVGYKLALTTQPGLATKAQGLYELHRQRVVPDMSLEAFSSLLTK</sequence>
<dbReference type="EMBL" id="JBCLUF010000009">
    <property type="protein sequence ID" value="MEY8661975.1"/>
    <property type="molecule type" value="Genomic_DNA"/>
</dbReference>
<dbReference type="SUPFAM" id="SSF88713">
    <property type="entry name" value="Glycoside hydrolase/deacetylase"/>
    <property type="match status" value="1"/>
</dbReference>
<dbReference type="Proteomes" id="UP001565236">
    <property type="component" value="Unassembled WGS sequence"/>
</dbReference>
<dbReference type="PROSITE" id="PS51677">
    <property type="entry name" value="NODB"/>
    <property type="match status" value="1"/>
</dbReference>
<keyword evidence="5" id="KW-1185">Reference proteome</keyword>
<dbReference type="PANTHER" id="PTHR34216">
    <property type="match status" value="1"/>
</dbReference>
<comment type="subcellular location">
    <subcellularLocation>
        <location evidence="1">Secreted</location>
    </subcellularLocation>
</comment>
<feature type="domain" description="NodB homology" evidence="3">
    <location>
        <begin position="100"/>
        <end position="259"/>
    </location>
</feature>
<dbReference type="Gene3D" id="3.20.20.370">
    <property type="entry name" value="Glycoside hydrolase/deacetylase"/>
    <property type="match status" value="1"/>
</dbReference>
<dbReference type="InterPro" id="IPR002509">
    <property type="entry name" value="NODB_dom"/>
</dbReference>
<dbReference type="RefSeq" id="WP_369941221.1">
    <property type="nucleotide sequence ID" value="NZ_JBCLUF010000009.1"/>
</dbReference>
<evidence type="ECO:0000313" key="4">
    <source>
        <dbReference type="EMBL" id="MEY8661975.1"/>
    </source>
</evidence>